<evidence type="ECO:0000313" key="3">
    <source>
        <dbReference type="EMBL" id="MBC3875189.1"/>
    </source>
</evidence>
<name>A0ABR6YF45_9BURK</name>
<dbReference type="RefSeq" id="WP_186943161.1">
    <property type="nucleotide sequence ID" value="NZ_JACOGA010000016.1"/>
</dbReference>
<dbReference type="InterPro" id="IPR023393">
    <property type="entry name" value="START-like_dom_sf"/>
</dbReference>
<feature type="domain" description="Activator of Hsp90 ATPase homologue 1/2-like C-terminal" evidence="2">
    <location>
        <begin position="18"/>
        <end position="142"/>
    </location>
</feature>
<protein>
    <submittedName>
        <fullName evidence="3">SRPBCC domain-containing protein</fullName>
    </submittedName>
</protein>
<comment type="caution">
    <text evidence="3">The sequence shown here is derived from an EMBL/GenBank/DDBJ whole genome shotgun (WGS) entry which is preliminary data.</text>
</comment>
<keyword evidence="4" id="KW-1185">Reference proteome</keyword>
<gene>
    <name evidence="3" type="ORF">H8K55_16500</name>
</gene>
<dbReference type="Proteomes" id="UP000624279">
    <property type="component" value="Unassembled WGS sequence"/>
</dbReference>
<evidence type="ECO:0000256" key="1">
    <source>
        <dbReference type="ARBA" id="ARBA00006817"/>
    </source>
</evidence>
<dbReference type="CDD" id="cd07814">
    <property type="entry name" value="SRPBCC_CalC_Aha1-like"/>
    <property type="match status" value="1"/>
</dbReference>
<evidence type="ECO:0000259" key="2">
    <source>
        <dbReference type="Pfam" id="PF08327"/>
    </source>
</evidence>
<comment type="similarity">
    <text evidence="1">Belongs to the AHA1 family.</text>
</comment>
<proteinExistence type="inferred from homology"/>
<dbReference type="Gene3D" id="3.30.530.20">
    <property type="match status" value="1"/>
</dbReference>
<dbReference type="EMBL" id="JACOGA010000016">
    <property type="protein sequence ID" value="MBC3875189.1"/>
    <property type="molecule type" value="Genomic_DNA"/>
</dbReference>
<dbReference type="SUPFAM" id="SSF55961">
    <property type="entry name" value="Bet v1-like"/>
    <property type="match status" value="1"/>
</dbReference>
<organism evidence="3 4">
    <name type="scientific">Undibacterium flavidum</name>
    <dbReference type="NCBI Taxonomy" id="2762297"/>
    <lineage>
        <taxon>Bacteria</taxon>
        <taxon>Pseudomonadati</taxon>
        <taxon>Pseudomonadota</taxon>
        <taxon>Betaproteobacteria</taxon>
        <taxon>Burkholderiales</taxon>
        <taxon>Oxalobacteraceae</taxon>
        <taxon>Undibacterium</taxon>
    </lineage>
</organism>
<accession>A0ABR6YF45</accession>
<sequence length="146" mass="15892">MTATANVPSITVKRKIAAPAQQVFEAWLNPEFLAQWMRPCSSSTQLSDIKVDACVGGAFEIIMHVASGPVPHTGVYQIIDAPRQLVFTWNSPHAGNHDSLVTVDFYAEGDATEVVVTHERLPEAARNGHIGGWTEILESLAQKINT</sequence>
<reference evidence="3 4" key="1">
    <citation type="submission" date="2020-08" db="EMBL/GenBank/DDBJ databases">
        <title>Novel species isolated from subtropical streams in China.</title>
        <authorList>
            <person name="Lu H."/>
        </authorList>
    </citation>
    <scope>NUCLEOTIDE SEQUENCE [LARGE SCALE GENOMIC DNA]</scope>
    <source>
        <strain evidence="3 4">LX15W</strain>
    </source>
</reference>
<dbReference type="InterPro" id="IPR013538">
    <property type="entry name" value="ASHA1/2-like_C"/>
</dbReference>
<evidence type="ECO:0000313" key="4">
    <source>
        <dbReference type="Proteomes" id="UP000624279"/>
    </source>
</evidence>
<dbReference type="Pfam" id="PF08327">
    <property type="entry name" value="AHSA1"/>
    <property type="match status" value="1"/>
</dbReference>